<evidence type="ECO:0000256" key="2">
    <source>
        <dbReference type="SAM" id="Coils"/>
    </source>
</evidence>
<reference evidence="5" key="1">
    <citation type="journal article" date="2022" name="Int. J. Mol. Sci.">
        <title>Draft Genome of Tanacetum Coccineum: Genomic Comparison of Closely Related Tanacetum-Family Plants.</title>
        <authorList>
            <person name="Yamashiro T."/>
            <person name="Shiraishi A."/>
            <person name="Nakayama K."/>
            <person name="Satake H."/>
        </authorList>
    </citation>
    <scope>NUCLEOTIDE SEQUENCE</scope>
</reference>
<evidence type="ECO:0000256" key="1">
    <source>
        <dbReference type="PROSITE-ProRule" id="PRU00047"/>
    </source>
</evidence>
<dbReference type="InterPro" id="IPR001878">
    <property type="entry name" value="Znf_CCHC"/>
</dbReference>
<evidence type="ECO:0000313" key="6">
    <source>
        <dbReference type="Proteomes" id="UP001151760"/>
    </source>
</evidence>
<dbReference type="InterPro" id="IPR036875">
    <property type="entry name" value="Znf_CCHC_sf"/>
</dbReference>
<organism evidence="5 6">
    <name type="scientific">Tanacetum coccineum</name>
    <dbReference type="NCBI Taxonomy" id="301880"/>
    <lineage>
        <taxon>Eukaryota</taxon>
        <taxon>Viridiplantae</taxon>
        <taxon>Streptophyta</taxon>
        <taxon>Embryophyta</taxon>
        <taxon>Tracheophyta</taxon>
        <taxon>Spermatophyta</taxon>
        <taxon>Magnoliopsida</taxon>
        <taxon>eudicotyledons</taxon>
        <taxon>Gunneridae</taxon>
        <taxon>Pentapetalae</taxon>
        <taxon>asterids</taxon>
        <taxon>campanulids</taxon>
        <taxon>Asterales</taxon>
        <taxon>Asteraceae</taxon>
        <taxon>Asteroideae</taxon>
        <taxon>Anthemideae</taxon>
        <taxon>Anthemidinae</taxon>
        <taxon>Tanacetum</taxon>
    </lineage>
</organism>
<keyword evidence="1" id="KW-0863">Zinc-finger</keyword>
<dbReference type="Pfam" id="PF00098">
    <property type="entry name" value="zf-CCHC"/>
    <property type="match status" value="1"/>
</dbReference>
<accession>A0ABQ5E7I3</accession>
<protein>
    <submittedName>
        <fullName evidence="5">Ribonuclease H-like domain-containing protein</fullName>
    </submittedName>
</protein>
<dbReference type="SUPFAM" id="SSF57756">
    <property type="entry name" value="Retrovirus zinc finger-like domains"/>
    <property type="match status" value="1"/>
</dbReference>
<feature type="compositionally biased region" description="Basic and acidic residues" evidence="3">
    <location>
        <begin position="402"/>
        <end position="414"/>
    </location>
</feature>
<keyword evidence="1" id="KW-0479">Metal-binding</keyword>
<name>A0ABQ5E7I3_9ASTR</name>
<comment type="caution">
    <text evidence="5">The sequence shown here is derived from an EMBL/GenBank/DDBJ whole genome shotgun (WGS) entry which is preliminary data.</text>
</comment>
<gene>
    <name evidence="5" type="ORF">Tco_0955549</name>
</gene>
<reference evidence="5" key="2">
    <citation type="submission" date="2022-01" db="EMBL/GenBank/DDBJ databases">
        <authorList>
            <person name="Yamashiro T."/>
            <person name="Shiraishi A."/>
            <person name="Satake H."/>
            <person name="Nakayama K."/>
        </authorList>
    </citation>
    <scope>NUCLEOTIDE SEQUENCE</scope>
</reference>
<feature type="domain" description="CCHC-type" evidence="4">
    <location>
        <begin position="149"/>
        <end position="163"/>
    </location>
</feature>
<dbReference type="SMART" id="SM00343">
    <property type="entry name" value="ZnF_C2HC"/>
    <property type="match status" value="2"/>
</dbReference>
<dbReference type="EMBL" id="BQNB010016018">
    <property type="protein sequence ID" value="GJT46834.1"/>
    <property type="molecule type" value="Genomic_DNA"/>
</dbReference>
<evidence type="ECO:0000313" key="5">
    <source>
        <dbReference type="EMBL" id="GJT46834.1"/>
    </source>
</evidence>
<feature type="compositionally biased region" description="Polar residues" evidence="3">
    <location>
        <begin position="390"/>
        <end position="401"/>
    </location>
</feature>
<feature type="region of interest" description="Disordered" evidence="3">
    <location>
        <begin position="390"/>
        <end position="431"/>
    </location>
</feature>
<evidence type="ECO:0000256" key="3">
    <source>
        <dbReference type="SAM" id="MobiDB-lite"/>
    </source>
</evidence>
<keyword evidence="1" id="KW-0862">Zinc</keyword>
<feature type="coiled-coil region" evidence="2">
    <location>
        <begin position="256"/>
        <end position="283"/>
    </location>
</feature>
<dbReference type="Gene3D" id="4.10.60.10">
    <property type="entry name" value="Zinc finger, CCHC-type"/>
    <property type="match status" value="1"/>
</dbReference>
<keyword evidence="2" id="KW-0175">Coiled coil</keyword>
<evidence type="ECO:0000259" key="4">
    <source>
        <dbReference type="PROSITE" id="PS50158"/>
    </source>
</evidence>
<keyword evidence="6" id="KW-1185">Reference proteome</keyword>
<sequence length="571" mass="64885">MRNKTDLDELSMDNLYNNLKVYKDEIKSQSSLILNSPNVAFVSSDDTSSTNEAVNTAHDVLAARLKGQSSSSTYDDDVMFSFFVNQSNSPQLDNEDLEQIDTDDLKEIDLKWQVAMLTMRVKRFLKKIGRNLNFNGKETIGFDKTKVECYNCHKRGHFARECRAPRNQGNRNRDAPKRIVPVKTPANALVVQDGIGGYDWSYQAKEGPTDFVLTAHLSSGLESLEARIVLHQKNEAVCEEDIAFLKYDVKVRDNSITELKNQLAEALREKDDLKLKLEKIETSSMKLTKLINSQISVNNKSGVGFDSQMNENELHDCHLNKNKVFKSASDSSVNKIEEENNQVNDRFKKVKGYHAVPPPYTGNYMPSRHDLSFAGLDDYVYKTNVSETVTSVPRNESTASKSSKDSLEQPKDVRPNAPIIEEWQSDSDDDYENTRKSIIEQHTYRQAENLRKSQSPRIDKRNWNGIMTQQLGDGFEFNKKACFVCGSLNHLIKDCNFYENKMVEKSMLNNKGRVTGQREVRPVWNNAQRVNYQNKLTRPHPKRNFVPTAVATKSGQVLVNAAKQSSPRAAT</sequence>
<proteinExistence type="predicted"/>
<dbReference type="Proteomes" id="UP001151760">
    <property type="component" value="Unassembled WGS sequence"/>
</dbReference>
<dbReference type="PROSITE" id="PS50158">
    <property type="entry name" value="ZF_CCHC"/>
    <property type="match status" value="1"/>
</dbReference>